<keyword evidence="1" id="KW-1133">Transmembrane helix</keyword>
<reference evidence="2 3" key="2">
    <citation type="submission" date="2013-02" db="EMBL/GenBank/DDBJ databases">
        <title>The Genome Sequence of Plasmodium falciparum Vietnam Oak-Knoll (FVO).</title>
        <authorList>
            <consortium name="The Broad Institute Genome Sequencing Platform"/>
            <consortium name="The Broad Institute Genome Sequencing Center for Infectious Disease"/>
            <person name="Neafsey D."/>
            <person name="Cheeseman I."/>
            <person name="Volkman S."/>
            <person name="Adams J."/>
            <person name="Walker B."/>
            <person name="Young S.K."/>
            <person name="Zeng Q."/>
            <person name="Gargeya S."/>
            <person name="Fitzgerald M."/>
            <person name="Haas B."/>
            <person name="Abouelleil A."/>
            <person name="Alvarado L."/>
            <person name="Arachchi H.M."/>
            <person name="Berlin A.M."/>
            <person name="Chapman S.B."/>
            <person name="Dewar J."/>
            <person name="Goldberg J."/>
            <person name="Griggs A."/>
            <person name="Gujja S."/>
            <person name="Hansen M."/>
            <person name="Howarth C."/>
            <person name="Imamovic A."/>
            <person name="Larimer J."/>
            <person name="McCowan C."/>
            <person name="Murphy C."/>
            <person name="Neiman D."/>
            <person name="Pearson M."/>
            <person name="Priest M."/>
            <person name="Roberts A."/>
            <person name="Saif S."/>
            <person name="Shea T."/>
            <person name="Sisk P."/>
            <person name="Sykes S."/>
            <person name="Wortman J."/>
            <person name="Nusbaum C."/>
            <person name="Birren B."/>
        </authorList>
    </citation>
    <scope>NUCLEOTIDE SEQUENCE [LARGE SCALE GENOMIC DNA]</scope>
    <source>
        <strain evidence="3">Vietnam Oak-Knoll (FVO)</strain>
    </source>
</reference>
<dbReference type="AlphaFoldDB" id="A0A024VB63"/>
<keyword evidence="1" id="KW-0472">Membrane</keyword>
<dbReference type="Pfam" id="PF17410">
    <property type="entry name" value="Stevor"/>
    <property type="match status" value="1"/>
</dbReference>
<dbReference type="EMBL" id="KI925024">
    <property type="protein sequence ID" value="ETW20258.1"/>
    <property type="molecule type" value="Genomic_DNA"/>
</dbReference>
<reference evidence="2 3" key="1">
    <citation type="submission" date="2013-02" db="EMBL/GenBank/DDBJ databases">
        <title>The Genome Annotation of Plasmodium falciparum Vietnam Oak-Knoll (FVO).</title>
        <authorList>
            <consortium name="The Broad Institute Genome Sequencing Platform"/>
            <consortium name="The Broad Institute Genome Sequencing Center for Infectious Disease"/>
            <person name="Neafsey D."/>
            <person name="Hoffman S."/>
            <person name="Volkman S."/>
            <person name="Rosenthal P."/>
            <person name="Walker B."/>
            <person name="Young S.K."/>
            <person name="Zeng Q."/>
            <person name="Gargeya S."/>
            <person name="Fitzgerald M."/>
            <person name="Haas B."/>
            <person name="Abouelleil A."/>
            <person name="Allen A.W."/>
            <person name="Alvarado L."/>
            <person name="Arachchi H.M."/>
            <person name="Berlin A.M."/>
            <person name="Chapman S.B."/>
            <person name="Gainer-Dewar J."/>
            <person name="Goldberg J."/>
            <person name="Griggs A."/>
            <person name="Gujja S."/>
            <person name="Hansen M."/>
            <person name="Howarth C."/>
            <person name="Imamovic A."/>
            <person name="Ireland A."/>
            <person name="Larimer J."/>
            <person name="McCowan C."/>
            <person name="Murphy C."/>
            <person name="Pearson M."/>
            <person name="Poon T.W."/>
            <person name="Priest M."/>
            <person name="Roberts A."/>
            <person name="Saif S."/>
            <person name="Shea T."/>
            <person name="Sisk P."/>
            <person name="Sykes S."/>
            <person name="Wortman J."/>
            <person name="Nusbaum C."/>
            <person name="Birren B."/>
        </authorList>
    </citation>
    <scope>NUCLEOTIDE SEQUENCE [LARGE SCALE GENOMIC DNA]</scope>
    <source>
        <strain evidence="3">Vietnam Oak-Knoll (FVO)</strain>
    </source>
</reference>
<evidence type="ECO:0000313" key="3">
    <source>
        <dbReference type="Proteomes" id="UP000030690"/>
    </source>
</evidence>
<feature type="transmembrane region" description="Helical" evidence="1">
    <location>
        <begin position="143"/>
        <end position="167"/>
    </location>
</feature>
<accession>A0A024VB63</accession>
<gene>
    <name evidence="2" type="ORF">PFFVO_00882</name>
</gene>
<name>A0A024VB63_PLAFA</name>
<organism evidence="2 3">
    <name type="scientific">Plasmodium falciparum Vietnam Oak-Knoll</name>
    <name type="common">FVO</name>
    <dbReference type="NCBI Taxonomy" id="1036723"/>
    <lineage>
        <taxon>Eukaryota</taxon>
        <taxon>Sar</taxon>
        <taxon>Alveolata</taxon>
        <taxon>Apicomplexa</taxon>
        <taxon>Aconoidasida</taxon>
        <taxon>Haemosporida</taxon>
        <taxon>Plasmodiidae</taxon>
        <taxon>Plasmodium</taxon>
        <taxon>Plasmodium (Laverania)</taxon>
    </lineage>
</organism>
<keyword evidence="1" id="KW-0812">Transmembrane</keyword>
<protein>
    <recommendedName>
        <fullName evidence="4">Surface antigen</fullName>
    </recommendedName>
</protein>
<proteinExistence type="predicted"/>
<evidence type="ECO:0008006" key="4">
    <source>
        <dbReference type="Google" id="ProtNLM"/>
    </source>
</evidence>
<dbReference type="InterPro" id="IPR006374">
    <property type="entry name" value="VSA_Stevor"/>
</dbReference>
<dbReference type="Proteomes" id="UP000030690">
    <property type="component" value="Unassembled WGS sequence"/>
</dbReference>
<evidence type="ECO:0000313" key="2">
    <source>
        <dbReference type="EMBL" id="ETW20258.1"/>
    </source>
</evidence>
<sequence length="174" mass="18999">MQRKLYNNFYVKPEMDFKNLSDKSNDKSCECENKKKSSNKLPSSNKVHDNYLNNLKERCARGVGICTFSSAATGFSGVSAAGTAAKGVLENTYLITVTKLTKSLSVLKFFSLSSIKETITSLVSTTVDSKAAASNSGAAWTTFGPYVISALVLILIVVALIILYIWLYGRRKNS</sequence>
<evidence type="ECO:0000256" key="1">
    <source>
        <dbReference type="SAM" id="Phobius"/>
    </source>
</evidence>